<dbReference type="Proteomes" id="UP000006671">
    <property type="component" value="Unassembled WGS sequence"/>
</dbReference>
<dbReference type="GeneID" id="8862012"/>
<evidence type="ECO:0000313" key="1">
    <source>
        <dbReference type="EMBL" id="EFC43415.1"/>
    </source>
</evidence>
<dbReference type="InParanoid" id="D2VIU9"/>
<protein>
    <submittedName>
        <fullName evidence="1">Predicted protein</fullName>
    </submittedName>
</protein>
<dbReference type="RefSeq" id="XP_002676159.1">
    <property type="nucleotide sequence ID" value="XM_002676113.1"/>
</dbReference>
<name>D2VIU9_NAEGR</name>
<organism evidence="2">
    <name type="scientific">Naegleria gruberi</name>
    <name type="common">Amoeba</name>
    <dbReference type="NCBI Taxonomy" id="5762"/>
    <lineage>
        <taxon>Eukaryota</taxon>
        <taxon>Discoba</taxon>
        <taxon>Heterolobosea</taxon>
        <taxon>Tetramitia</taxon>
        <taxon>Eutetramitia</taxon>
        <taxon>Vahlkampfiidae</taxon>
        <taxon>Naegleria</taxon>
    </lineage>
</organism>
<dbReference type="EMBL" id="GG738874">
    <property type="protein sequence ID" value="EFC43415.1"/>
    <property type="molecule type" value="Genomic_DNA"/>
</dbReference>
<dbReference type="AlphaFoldDB" id="D2VIU9"/>
<reference evidence="1 2" key="1">
    <citation type="journal article" date="2010" name="Cell">
        <title>The genome of Naegleria gruberi illuminates early eukaryotic versatility.</title>
        <authorList>
            <person name="Fritz-Laylin L.K."/>
            <person name="Prochnik S.E."/>
            <person name="Ginger M.L."/>
            <person name="Dacks J.B."/>
            <person name="Carpenter M.L."/>
            <person name="Field M.C."/>
            <person name="Kuo A."/>
            <person name="Paredez A."/>
            <person name="Chapman J."/>
            <person name="Pham J."/>
            <person name="Shu S."/>
            <person name="Neupane R."/>
            <person name="Cipriano M."/>
            <person name="Mancuso J."/>
            <person name="Tu H."/>
            <person name="Salamov A."/>
            <person name="Lindquist E."/>
            <person name="Shapiro H."/>
            <person name="Lucas S."/>
            <person name="Grigoriev I.V."/>
            <person name="Cande W.Z."/>
            <person name="Fulton C."/>
            <person name="Rokhsar D.S."/>
            <person name="Dawson S.C."/>
        </authorList>
    </citation>
    <scope>NUCLEOTIDE SEQUENCE [LARGE SCALE GENOMIC DNA]</scope>
    <source>
        <strain evidence="1 2">NEG-M</strain>
    </source>
</reference>
<gene>
    <name evidence="1" type="ORF">NAEGRDRAFT_49901</name>
</gene>
<dbReference type="KEGG" id="ngr:NAEGRDRAFT_49901"/>
<evidence type="ECO:0000313" key="2">
    <source>
        <dbReference type="Proteomes" id="UP000006671"/>
    </source>
</evidence>
<dbReference type="VEuPathDB" id="AmoebaDB:NAEGRDRAFT_49901"/>
<accession>D2VIU9</accession>
<proteinExistence type="predicted"/>
<keyword evidence="2" id="KW-1185">Reference proteome</keyword>
<sequence>MEAAYQNVITEQHVDMLLTHQYLFYTKDFKVVSPSLDSKNTVSEKPFYLVFLLHPQNPMLAKIYHSASIKTMKDIGNKTNQNNSPLQSWFQQELAAIDKQKECFDEYFYYLNDKKLVSMLKVHENLYERWSQYSQFKHSAHHFIVYIKELPQDATPLNSPLSSVDLFQAIPASIYAFSIKDAFINGKQMKVGVNGSGWVNTRMRANFDSKYLMMYLAVLIQKRMGARYGYCNIFEDNMKSVGMTRNCGMFVGDQKLTFIGMNVKREGEEKNETNVREIDDVQDYVSTMKDVYGNDGFLIQDLDCVYLHDSFAGCYVNTKENFTFQLWKCKYAEMKETGERIPSFMVNNIVSHSMDESHEGPMPLNRSQYSKLVSDVKNIVFSKLENSKLENNAQVANIIFVTLGDYDFNKFILDSYENSNLSFAKLYYSFQDLKLLDPKQVRKSPLMKITQASSRNYSKLLFTDVRDLTGKPMVWSNSIRDEINFHSSETNSFSGFASKL</sequence>